<feature type="chain" id="PRO_5038822417" description="Peptidase M15C domain-containing protein" evidence="1">
    <location>
        <begin position="50"/>
        <end position="420"/>
    </location>
</feature>
<feature type="domain" description="Peptidase M15C" evidence="2">
    <location>
        <begin position="349"/>
        <end position="417"/>
    </location>
</feature>
<comment type="caution">
    <text evidence="3">The sequence shown here is derived from an EMBL/GenBank/DDBJ whole genome shotgun (WGS) entry which is preliminary data.</text>
</comment>
<dbReference type="SUPFAM" id="SSF55166">
    <property type="entry name" value="Hedgehog/DD-peptidase"/>
    <property type="match status" value="1"/>
</dbReference>
<dbReference type="InterPro" id="IPR039561">
    <property type="entry name" value="Peptidase_M15C"/>
</dbReference>
<evidence type="ECO:0000256" key="1">
    <source>
        <dbReference type="SAM" id="SignalP"/>
    </source>
</evidence>
<reference evidence="3 4" key="1">
    <citation type="submission" date="2019-08" db="EMBL/GenBank/DDBJ databases">
        <title>In-depth cultivation of the pig gut microbiome towards novel bacterial diversity and tailored functional studies.</title>
        <authorList>
            <person name="Wylensek D."/>
            <person name="Hitch T.C.A."/>
            <person name="Clavel T."/>
        </authorList>
    </citation>
    <scope>NUCLEOTIDE SEQUENCE [LARGE SCALE GENOMIC DNA]</scope>
    <source>
        <strain evidence="3 4">BSM-380-WT-5A</strain>
    </source>
</reference>
<keyword evidence="4" id="KW-1185">Reference proteome</keyword>
<dbReference type="GO" id="GO:0008233">
    <property type="term" value="F:peptidase activity"/>
    <property type="evidence" value="ECO:0007669"/>
    <property type="project" value="InterPro"/>
</dbReference>
<dbReference type="EMBL" id="VUMS01000025">
    <property type="protein sequence ID" value="MST67428.1"/>
    <property type="molecule type" value="Genomic_DNA"/>
</dbReference>
<proteinExistence type="predicted"/>
<evidence type="ECO:0000259" key="2">
    <source>
        <dbReference type="Pfam" id="PF13539"/>
    </source>
</evidence>
<gene>
    <name evidence="3" type="ORF">FYJ57_12045</name>
</gene>
<evidence type="ECO:0000313" key="4">
    <source>
        <dbReference type="Proteomes" id="UP000440513"/>
    </source>
</evidence>
<keyword evidence="1" id="KW-0732">Signal</keyword>
<protein>
    <recommendedName>
        <fullName evidence="2">Peptidase M15C domain-containing protein</fullName>
    </recommendedName>
</protein>
<evidence type="ECO:0000313" key="3">
    <source>
        <dbReference type="EMBL" id="MST67428.1"/>
    </source>
</evidence>
<dbReference type="Proteomes" id="UP000440513">
    <property type="component" value="Unassembled WGS sequence"/>
</dbReference>
<dbReference type="Gene3D" id="3.30.1380.10">
    <property type="match status" value="1"/>
</dbReference>
<accession>A0A7X2P4L6</accession>
<organism evidence="3 4">
    <name type="scientific">Oliverpabstia intestinalis</name>
    <dbReference type="NCBI Taxonomy" id="2606633"/>
    <lineage>
        <taxon>Bacteria</taxon>
        <taxon>Bacillati</taxon>
        <taxon>Bacillota</taxon>
        <taxon>Clostridia</taxon>
        <taxon>Lachnospirales</taxon>
        <taxon>Lachnospiraceae</taxon>
        <taxon>Oliverpabstia</taxon>
    </lineage>
</organism>
<feature type="signal peptide" evidence="1">
    <location>
        <begin position="1"/>
        <end position="49"/>
    </location>
</feature>
<dbReference type="Gene3D" id="1.10.530.10">
    <property type="match status" value="1"/>
</dbReference>
<sequence length="420" mass="46318">MGNQKQGSKQSIPSVCAICRFPGTGGIMKKRKTILALCLLCATSLAATAYVKASWEGWDTEKQDDAWTVLDLTEWTEFASLGTIPSVITTYSATASVNTAVRDYEAQIKAEFKSYSQDYSGYTELLLAICYLRTQGSGNDIFAITDLPKYEGKSDLTAEESIAAACRLLVACVRESEEVNPYKLDAKLQAVIIAWYSNDPSVIGFFTDQKYTAGEYETYMEREGITLDYKNILQSINAIYSCKEVNMTGSSGYSGSVAAGIAGTIDSGTRLSWLFPGGTPKSPTEVQAYLTTITVPIQTKTGKTTMSLRVHKQLANEIQSIFEELLTVQGFYVNPGDTFGYNWRPMASGTGKLSHHSYGCVIDLNANANPPSYWNSKPDPKSPYYNNPQVVAIFKAHGFYWGGDWSPSFYDPMHFTYTNH</sequence>
<dbReference type="AlphaFoldDB" id="A0A7X2P4L6"/>
<dbReference type="InterPro" id="IPR009045">
    <property type="entry name" value="Zn_M74/Hedgehog-like"/>
</dbReference>
<dbReference type="Pfam" id="PF13539">
    <property type="entry name" value="Peptidase_M15_4"/>
    <property type="match status" value="1"/>
</dbReference>
<name>A0A7X2P4L6_9FIRM</name>